<dbReference type="Proteomes" id="UP000245125">
    <property type="component" value="Unassembled WGS sequence"/>
</dbReference>
<organism evidence="6 7">
    <name type="scientific">Candidatus Sulfobium mesophilum</name>
    <dbReference type="NCBI Taxonomy" id="2016548"/>
    <lineage>
        <taxon>Bacteria</taxon>
        <taxon>Pseudomonadati</taxon>
        <taxon>Nitrospirota</taxon>
        <taxon>Nitrospiria</taxon>
        <taxon>Nitrospirales</taxon>
        <taxon>Nitrospiraceae</taxon>
        <taxon>Candidatus Sulfobium</taxon>
    </lineage>
</organism>
<keyword evidence="2 4" id="KW-0560">Oxidoreductase</keyword>
<comment type="function">
    <text evidence="4">The pyruvate dehydrogenase complex catalyzes the overall conversion of pyruvate to acetyl-CoA and CO(2). It contains multiple copies of three enzymatic components: pyruvate dehydrogenase (E1), dihydrolipoamide acetyltransferase (E2) and lipoamide dehydrogenase (E3).</text>
</comment>
<dbReference type="CDD" id="cd02000">
    <property type="entry name" value="TPP_E1_PDC_ADC_BCADC"/>
    <property type="match status" value="1"/>
</dbReference>
<dbReference type="SUPFAM" id="SSF52518">
    <property type="entry name" value="Thiamin diphosphate-binding fold (THDP-binding)"/>
    <property type="match status" value="1"/>
</dbReference>
<evidence type="ECO:0000313" key="7">
    <source>
        <dbReference type="Proteomes" id="UP000245125"/>
    </source>
</evidence>
<dbReference type="InterPro" id="IPR017596">
    <property type="entry name" value="PdhA/BkdA"/>
</dbReference>
<dbReference type="NCBIfam" id="TIGR03181">
    <property type="entry name" value="PDH_E1_alph_x"/>
    <property type="match status" value="1"/>
</dbReference>
<comment type="subunit">
    <text evidence="4">Heterodimer of an alpha and a beta chain.</text>
</comment>
<evidence type="ECO:0000256" key="1">
    <source>
        <dbReference type="ARBA" id="ARBA00001964"/>
    </source>
</evidence>
<keyword evidence="7" id="KW-1185">Reference proteome</keyword>
<evidence type="ECO:0000313" key="6">
    <source>
        <dbReference type="EMBL" id="SPP99588.1"/>
    </source>
</evidence>
<proteinExistence type="predicted"/>
<dbReference type="GO" id="GO:0004739">
    <property type="term" value="F:pyruvate dehydrogenase (acetyl-transferring) activity"/>
    <property type="evidence" value="ECO:0007669"/>
    <property type="project" value="UniProtKB-UniRule"/>
</dbReference>
<keyword evidence="3 4" id="KW-0786">Thiamine pyrophosphate</keyword>
<dbReference type="AlphaFoldDB" id="A0A2U3QDU1"/>
<reference evidence="7" key="1">
    <citation type="submission" date="2018-03" db="EMBL/GenBank/DDBJ databases">
        <authorList>
            <person name="Zecchin S."/>
        </authorList>
    </citation>
    <scope>NUCLEOTIDE SEQUENCE [LARGE SCALE GENOMIC DNA]</scope>
</reference>
<keyword evidence="4 6" id="KW-0670">Pyruvate</keyword>
<dbReference type="InterPro" id="IPR050771">
    <property type="entry name" value="Alpha-ketoacid_DH_E1_comp"/>
</dbReference>
<accession>A0A2U3QDU1</accession>
<dbReference type="InterPro" id="IPR001017">
    <property type="entry name" value="DH_E1"/>
</dbReference>
<sequence length="351" mass="39652">MPEQTIESFSIKRLEILSETGDADAALMPPLSEEQIKELHELLFVTRTFDGRALNLQREGRLGTYAPVLGQEASQVGSAYAFEKTDWLFPSFREMAVFMTIGYPMNMIFQYWSGDERGLKIPDDLNIFPISIPVGTHILHAVGAAMAMKYKGDKKAAGVYFGDGGTSEGDFHEGMNFAGTFKAPVVFICQNNHWAISVPRERQTAARSLAQKAVAYGFEGIQVDGNDVFAVYKATRDAVDKAKRGEGPTLIECVTYRMADHTTADDASRYRTKEVSEAWKPKDPIVRLKLFMEKKGIWTEAYQKELEEKSKARVDEWVKMEESVEKPSPKDMFMFTYEKPTPRQLKEMGDF</sequence>
<name>A0A2U3QDU1_9BACT</name>
<evidence type="ECO:0000256" key="4">
    <source>
        <dbReference type="RuleBase" id="RU366007"/>
    </source>
</evidence>
<dbReference type="EC" id="1.2.4.1" evidence="4"/>
<gene>
    <name evidence="6" type="primary">pdhA</name>
    <name evidence="6" type="ORF">NBG4_100028</name>
</gene>
<comment type="cofactor">
    <cofactor evidence="1 4">
        <name>thiamine diphosphate</name>
        <dbReference type="ChEBI" id="CHEBI:58937"/>
    </cofactor>
</comment>
<dbReference type="OrthoDB" id="9766715at2"/>
<dbReference type="Pfam" id="PF00676">
    <property type="entry name" value="E1_dh"/>
    <property type="match status" value="1"/>
</dbReference>
<protein>
    <recommendedName>
        <fullName evidence="4">Pyruvate dehydrogenase E1 component subunit alpha</fullName>
        <ecNumber evidence="4">1.2.4.1</ecNumber>
    </recommendedName>
</protein>
<evidence type="ECO:0000256" key="3">
    <source>
        <dbReference type="ARBA" id="ARBA00023052"/>
    </source>
</evidence>
<dbReference type="GO" id="GO:0009083">
    <property type="term" value="P:branched-chain amino acid catabolic process"/>
    <property type="evidence" value="ECO:0007669"/>
    <property type="project" value="TreeGrafter"/>
</dbReference>
<dbReference type="PANTHER" id="PTHR43380:SF1">
    <property type="entry name" value="2-OXOISOVALERATE DEHYDROGENASE SUBUNIT ALPHA, MITOCHONDRIAL"/>
    <property type="match status" value="1"/>
</dbReference>
<feature type="domain" description="Dehydrogenase E1 component" evidence="5">
    <location>
        <begin position="44"/>
        <end position="329"/>
    </location>
</feature>
<dbReference type="PANTHER" id="PTHR43380">
    <property type="entry name" value="2-OXOISOVALERATE DEHYDROGENASE SUBUNIT ALPHA, MITOCHONDRIAL"/>
    <property type="match status" value="1"/>
</dbReference>
<evidence type="ECO:0000256" key="2">
    <source>
        <dbReference type="ARBA" id="ARBA00023002"/>
    </source>
</evidence>
<dbReference type="Gene3D" id="3.40.50.970">
    <property type="match status" value="1"/>
</dbReference>
<dbReference type="EMBL" id="OUUY01000002">
    <property type="protein sequence ID" value="SPP99588.1"/>
    <property type="molecule type" value="Genomic_DNA"/>
</dbReference>
<comment type="catalytic activity">
    <reaction evidence="4">
        <text>N(6)-[(R)-lipoyl]-L-lysyl-[protein] + pyruvate + H(+) = N(6)-[(R)-S(8)-acetyldihydrolipoyl]-L-lysyl-[protein] + CO2</text>
        <dbReference type="Rhea" id="RHEA:19189"/>
        <dbReference type="Rhea" id="RHEA-COMP:10474"/>
        <dbReference type="Rhea" id="RHEA-COMP:10478"/>
        <dbReference type="ChEBI" id="CHEBI:15361"/>
        <dbReference type="ChEBI" id="CHEBI:15378"/>
        <dbReference type="ChEBI" id="CHEBI:16526"/>
        <dbReference type="ChEBI" id="CHEBI:83099"/>
        <dbReference type="ChEBI" id="CHEBI:83111"/>
        <dbReference type="EC" id="1.2.4.1"/>
    </reaction>
</comment>
<dbReference type="InterPro" id="IPR029061">
    <property type="entry name" value="THDP-binding"/>
</dbReference>
<evidence type="ECO:0000259" key="5">
    <source>
        <dbReference type="Pfam" id="PF00676"/>
    </source>
</evidence>